<keyword evidence="1" id="KW-0175">Coiled coil</keyword>
<protein>
    <submittedName>
        <fullName evidence="4">Uncharacterized protein</fullName>
    </submittedName>
</protein>
<accession>A0A517Z1E6</accession>
<feature type="transmembrane region" description="Helical" evidence="3">
    <location>
        <begin position="21"/>
        <end position="39"/>
    </location>
</feature>
<dbReference type="RefSeq" id="WP_145366966.1">
    <property type="nucleotide sequence ID" value="NZ_CP036275.1"/>
</dbReference>
<reference evidence="4 5" key="1">
    <citation type="submission" date="2019-02" db="EMBL/GenBank/DDBJ databases">
        <title>Deep-cultivation of Planctomycetes and their phenomic and genomic characterization uncovers novel biology.</title>
        <authorList>
            <person name="Wiegand S."/>
            <person name="Jogler M."/>
            <person name="Boedeker C."/>
            <person name="Pinto D."/>
            <person name="Vollmers J."/>
            <person name="Rivas-Marin E."/>
            <person name="Kohn T."/>
            <person name="Peeters S.H."/>
            <person name="Heuer A."/>
            <person name="Rast P."/>
            <person name="Oberbeckmann S."/>
            <person name="Bunk B."/>
            <person name="Jeske O."/>
            <person name="Meyerdierks A."/>
            <person name="Storesund J.E."/>
            <person name="Kallscheuer N."/>
            <person name="Luecker S."/>
            <person name="Lage O.M."/>
            <person name="Pohl T."/>
            <person name="Merkel B.J."/>
            <person name="Hornburger P."/>
            <person name="Mueller R.-W."/>
            <person name="Bruemmer F."/>
            <person name="Labrenz M."/>
            <person name="Spormann A.M."/>
            <person name="Op den Camp H."/>
            <person name="Overmann J."/>
            <person name="Amann R."/>
            <person name="Jetten M.S.M."/>
            <person name="Mascher T."/>
            <person name="Medema M.H."/>
            <person name="Devos D.P."/>
            <person name="Kaster A.-K."/>
            <person name="Ovreas L."/>
            <person name="Rohde M."/>
            <person name="Galperin M.Y."/>
            <person name="Jogler C."/>
        </authorList>
    </citation>
    <scope>NUCLEOTIDE SEQUENCE [LARGE SCALE GENOMIC DNA]</scope>
    <source>
        <strain evidence="4 5">Mal4</strain>
    </source>
</reference>
<evidence type="ECO:0000313" key="5">
    <source>
        <dbReference type="Proteomes" id="UP000320496"/>
    </source>
</evidence>
<proteinExistence type="predicted"/>
<evidence type="ECO:0000313" key="4">
    <source>
        <dbReference type="EMBL" id="QDU36285.1"/>
    </source>
</evidence>
<dbReference type="EMBL" id="CP036275">
    <property type="protein sequence ID" value="QDU36285.1"/>
    <property type="molecule type" value="Genomic_DNA"/>
</dbReference>
<organism evidence="4 5">
    <name type="scientific">Maioricimonas rarisocia</name>
    <dbReference type="NCBI Taxonomy" id="2528026"/>
    <lineage>
        <taxon>Bacteria</taxon>
        <taxon>Pseudomonadati</taxon>
        <taxon>Planctomycetota</taxon>
        <taxon>Planctomycetia</taxon>
        <taxon>Planctomycetales</taxon>
        <taxon>Planctomycetaceae</taxon>
        <taxon>Maioricimonas</taxon>
    </lineage>
</organism>
<keyword evidence="3" id="KW-0472">Membrane</keyword>
<name>A0A517Z1E6_9PLAN</name>
<feature type="region of interest" description="Disordered" evidence="2">
    <location>
        <begin position="339"/>
        <end position="365"/>
    </location>
</feature>
<sequence>MARRRKSDSGGASLDSLLDTMTNVVGILIIMLIVTQVGVGEAVERIKGFVEEISEEQYQTALAESEELKALLEQQRAEWKEQEPELPTQQARLDQQQELLEQLRKELEKLSSSQIDPEVLKKELAERKPKVDELERRVREQQEKIAALKARLAETPAKGPDQDARIVNLPDPRPAPKGAKGVVFICSNGRIVPLNTEGLQREAQQIIRPALRTLIRDGRIDCEKLATLFENRFVGDRYVQLKIRIAGDAKPRLAVFHREDAGDRTETLTRGNSLYNQWLKQLNPRQHYIDFRVFSDGFETYLAARNVAASHGFSAGWVPYAEGSEYWIGLGADLKTTCMGREPPKPTPPDPNRPNRPAPPADVVD</sequence>
<evidence type="ECO:0000256" key="1">
    <source>
        <dbReference type="SAM" id="Coils"/>
    </source>
</evidence>
<dbReference type="AlphaFoldDB" id="A0A517Z1E6"/>
<feature type="coiled-coil region" evidence="1">
    <location>
        <begin position="55"/>
        <end position="151"/>
    </location>
</feature>
<keyword evidence="3" id="KW-0812">Transmembrane</keyword>
<dbReference type="Proteomes" id="UP000320496">
    <property type="component" value="Chromosome"/>
</dbReference>
<keyword evidence="5" id="KW-1185">Reference proteome</keyword>
<gene>
    <name evidence="4" type="ORF">Mal4_05690</name>
</gene>
<dbReference type="OrthoDB" id="248872at2"/>
<keyword evidence="3" id="KW-1133">Transmembrane helix</keyword>
<evidence type="ECO:0000256" key="3">
    <source>
        <dbReference type="SAM" id="Phobius"/>
    </source>
</evidence>
<dbReference type="KEGG" id="mri:Mal4_05690"/>
<feature type="compositionally biased region" description="Pro residues" evidence="2">
    <location>
        <begin position="345"/>
        <end position="365"/>
    </location>
</feature>
<evidence type="ECO:0000256" key="2">
    <source>
        <dbReference type="SAM" id="MobiDB-lite"/>
    </source>
</evidence>